<dbReference type="EMBL" id="JACSDY010000005">
    <property type="protein sequence ID" value="KAF7426896.1"/>
    <property type="molecule type" value="Genomic_DNA"/>
</dbReference>
<protein>
    <submittedName>
        <fullName evidence="2">Uncharacterized protein</fullName>
    </submittedName>
</protein>
<sequence>MVVVGGDGNGDEDVGCTGIAAKRAILVVREKKNNNKENKRKSDSPSWSKPHMVPPLVKNTFGPEKGLILVLVSHSP</sequence>
<comment type="caution">
    <text evidence="2">The sequence shown here is derived from an EMBL/GenBank/DDBJ whole genome shotgun (WGS) entry which is preliminary data.</text>
</comment>
<gene>
    <name evidence="2" type="ORF">H0235_006590</name>
</gene>
<keyword evidence="3" id="KW-1185">Reference proteome</keyword>
<accession>A0A834P3W0</accession>
<dbReference type="AlphaFoldDB" id="A0A834P3W0"/>
<dbReference type="Proteomes" id="UP000600918">
    <property type="component" value="Unassembled WGS sequence"/>
</dbReference>
<feature type="region of interest" description="Disordered" evidence="1">
    <location>
        <begin position="30"/>
        <end position="59"/>
    </location>
</feature>
<proteinExistence type="predicted"/>
<evidence type="ECO:0000313" key="3">
    <source>
        <dbReference type="Proteomes" id="UP000600918"/>
    </source>
</evidence>
<name>A0A834P3W0_VESPE</name>
<evidence type="ECO:0000313" key="2">
    <source>
        <dbReference type="EMBL" id="KAF7426896.1"/>
    </source>
</evidence>
<feature type="compositionally biased region" description="Basic and acidic residues" evidence="1">
    <location>
        <begin position="30"/>
        <end position="43"/>
    </location>
</feature>
<organism evidence="2 3">
    <name type="scientific">Vespula pensylvanica</name>
    <name type="common">Western yellow jacket</name>
    <name type="synonym">Wasp</name>
    <dbReference type="NCBI Taxonomy" id="30213"/>
    <lineage>
        <taxon>Eukaryota</taxon>
        <taxon>Metazoa</taxon>
        <taxon>Ecdysozoa</taxon>
        <taxon>Arthropoda</taxon>
        <taxon>Hexapoda</taxon>
        <taxon>Insecta</taxon>
        <taxon>Pterygota</taxon>
        <taxon>Neoptera</taxon>
        <taxon>Endopterygota</taxon>
        <taxon>Hymenoptera</taxon>
        <taxon>Apocrita</taxon>
        <taxon>Aculeata</taxon>
        <taxon>Vespoidea</taxon>
        <taxon>Vespidae</taxon>
        <taxon>Vespinae</taxon>
        <taxon>Vespula</taxon>
    </lineage>
</organism>
<reference evidence="2" key="1">
    <citation type="journal article" date="2020" name="G3 (Bethesda)">
        <title>High-Quality Assemblies for Three Invasive Social Wasps from the &lt;i&gt;Vespula&lt;/i&gt; Genus.</title>
        <authorList>
            <person name="Harrop T.W.R."/>
            <person name="Guhlin J."/>
            <person name="McLaughlin G.M."/>
            <person name="Permina E."/>
            <person name="Stockwell P."/>
            <person name="Gilligan J."/>
            <person name="Le Lec M.F."/>
            <person name="Gruber M.A.M."/>
            <person name="Quinn O."/>
            <person name="Lovegrove M."/>
            <person name="Duncan E.J."/>
            <person name="Remnant E.J."/>
            <person name="Van Eeckhoven J."/>
            <person name="Graham B."/>
            <person name="Knapp R.A."/>
            <person name="Langford K.W."/>
            <person name="Kronenberg Z."/>
            <person name="Press M.O."/>
            <person name="Eacker S.M."/>
            <person name="Wilson-Rankin E.E."/>
            <person name="Purcell J."/>
            <person name="Lester P.J."/>
            <person name="Dearden P.K."/>
        </authorList>
    </citation>
    <scope>NUCLEOTIDE SEQUENCE</scope>
    <source>
        <strain evidence="2">Volc-1</strain>
    </source>
</reference>
<evidence type="ECO:0000256" key="1">
    <source>
        <dbReference type="SAM" id="MobiDB-lite"/>
    </source>
</evidence>